<evidence type="ECO:0000313" key="4">
    <source>
        <dbReference type="EMBL" id="MFC4828739.1"/>
    </source>
</evidence>
<evidence type="ECO:0000256" key="2">
    <source>
        <dbReference type="ARBA" id="ARBA00023315"/>
    </source>
</evidence>
<dbReference type="PANTHER" id="PTHR43877">
    <property type="entry name" value="AMINOALKYLPHOSPHONATE N-ACETYLTRANSFERASE-RELATED-RELATED"/>
    <property type="match status" value="1"/>
</dbReference>
<dbReference type="PANTHER" id="PTHR43877:SF2">
    <property type="entry name" value="AMINOALKYLPHOSPHONATE N-ACETYLTRANSFERASE-RELATED"/>
    <property type="match status" value="1"/>
</dbReference>
<dbReference type="Proteomes" id="UP001595960">
    <property type="component" value="Unassembled WGS sequence"/>
</dbReference>
<dbReference type="Gene3D" id="3.40.630.30">
    <property type="match status" value="1"/>
</dbReference>
<name>A0ABV9R450_9MICO</name>
<dbReference type="InterPro" id="IPR016181">
    <property type="entry name" value="Acyl_CoA_acyltransferase"/>
</dbReference>
<dbReference type="InterPro" id="IPR036390">
    <property type="entry name" value="WH_DNA-bd_sf"/>
</dbReference>
<dbReference type="Pfam" id="PF00583">
    <property type="entry name" value="Acetyltransf_1"/>
    <property type="match status" value="1"/>
</dbReference>
<keyword evidence="5" id="KW-1185">Reference proteome</keyword>
<keyword evidence="2 4" id="KW-0012">Acyltransferase</keyword>
<sequence length="301" mass="32291">MASDVGTDPLAIVRGFNRTVTERVGALQETYLARGRSLGASRLLWEIGEHGADVRELRARLGLDSGYLSRLLRALEAEGLVAVGGAASDARVRRATLTHAGREERRRLDAASDELAASMLDPLPPARRDRLVEAMATVTRLLEAGQVEIERADAASPDARACLAAYYAELARRFPGGFDVGQSLHPGTDEFAQPHGAFLLARLHGRAIGCGGVLFESDGTGYLKRMWVADDVRGLGVGGCLLAALESLAREHGCVAATLETNASLTEAIAMYRAAGYGEVPPFNDEFYADLWFRKELAPVA</sequence>
<dbReference type="InterPro" id="IPR000182">
    <property type="entry name" value="GNAT_dom"/>
</dbReference>
<dbReference type="GO" id="GO:0016746">
    <property type="term" value="F:acyltransferase activity"/>
    <property type="evidence" value="ECO:0007669"/>
    <property type="project" value="UniProtKB-KW"/>
</dbReference>
<evidence type="ECO:0000259" key="3">
    <source>
        <dbReference type="PROSITE" id="PS51186"/>
    </source>
</evidence>
<dbReference type="CDD" id="cd04301">
    <property type="entry name" value="NAT_SF"/>
    <property type="match status" value="1"/>
</dbReference>
<evidence type="ECO:0000256" key="1">
    <source>
        <dbReference type="ARBA" id="ARBA00022679"/>
    </source>
</evidence>
<dbReference type="EC" id="2.3.1.-" evidence="4"/>
<protein>
    <submittedName>
        <fullName evidence="4">GNAT family N-acetyltransferase</fullName>
        <ecNumber evidence="4">2.3.1.-</ecNumber>
    </submittedName>
</protein>
<dbReference type="InterPro" id="IPR036388">
    <property type="entry name" value="WH-like_DNA-bd_sf"/>
</dbReference>
<dbReference type="RefSeq" id="WP_204391943.1">
    <property type="nucleotide sequence ID" value="NZ_JAFBBW010000001.1"/>
</dbReference>
<reference evidence="5" key="1">
    <citation type="journal article" date="2019" name="Int. J. Syst. Evol. Microbiol.">
        <title>The Global Catalogue of Microorganisms (GCM) 10K type strain sequencing project: providing services to taxonomists for standard genome sequencing and annotation.</title>
        <authorList>
            <consortium name="The Broad Institute Genomics Platform"/>
            <consortium name="The Broad Institute Genome Sequencing Center for Infectious Disease"/>
            <person name="Wu L."/>
            <person name="Ma J."/>
        </authorList>
    </citation>
    <scope>NUCLEOTIDE SEQUENCE [LARGE SCALE GENOMIC DNA]</scope>
    <source>
        <strain evidence="5">CGMCC 1.12192</strain>
    </source>
</reference>
<dbReference type="SUPFAM" id="SSF55729">
    <property type="entry name" value="Acyl-CoA N-acyltransferases (Nat)"/>
    <property type="match status" value="1"/>
</dbReference>
<dbReference type="PROSITE" id="PS51186">
    <property type="entry name" value="GNAT"/>
    <property type="match status" value="1"/>
</dbReference>
<dbReference type="InterPro" id="IPR050832">
    <property type="entry name" value="Bact_Acetyltransf"/>
</dbReference>
<organism evidence="4 5">
    <name type="scientific">Agromyces aurantiacus</name>
    <dbReference type="NCBI Taxonomy" id="165814"/>
    <lineage>
        <taxon>Bacteria</taxon>
        <taxon>Bacillati</taxon>
        <taxon>Actinomycetota</taxon>
        <taxon>Actinomycetes</taxon>
        <taxon>Micrococcales</taxon>
        <taxon>Microbacteriaceae</taxon>
        <taxon>Agromyces</taxon>
    </lineage>
</organism>
<dbReference type="InterPro" id="IPR000835">
    <property type="entry name" value="HTH_MarR-typ"/>
</dbReference>
<evidence type="ECO:0000313" key="5">
    <source>
        <dbReference type="Proteomes" id="UP001595960"/>
    </source>
</evidence>
<gene>
    <name evidence="4" type="ORF">ACFPER_08080</name>
</gene>
<dbReference type="SUPFAM" id="SSF46785">
    <property type="entry name" value="Winged helix' DNA-binding domain"/>
    <property type="match status" value="1"/>
</dbReference>
<comment type="caution">
    <text evidence="4">The sequence shown here is derived from an EMBL/GenBank/DDBJ whole genome shotgun (WGS) entry which is preliminary data.</text>
</comment>
<dbReference type="Gene3D" id="1.10.10.10">
    <property type="entry name" value="Winged helix-like DNA-binding domain superfamily/Winged helix DNA-binding domain"/>
    <property type="match status" value="1"/>
</dbReference>
<feature type="domain" description="N-acetyltransferase" evidence="3">
    <location>
        <begin position="147"/>
        <end position="298"/>
    </location>
</feature>
<proteinExistence type="predicted"/>
<keyword evidence="1 4" id="KW-0808">Transferase</keyword>
<dbReference type="EMBL" id="JBHSJC010000001">
    <property type="protein sequence ID" value="MFC4828739.1"/>
    <property type="molecule type" value="Genomic_DNA"/>
</dbReference>
<dbReference type="Pfam" id="PF12802">
    <property type="entry name" value="MarR_2"/>
    <property type="match status" value="1"/>
</dbReference>
<accession>A0ABV9R450</accession>